<keyword evidence="3" id="KW-0378">Hydrolase</keyword>
<feature type="coiled-coil region" evidence="6">
    <location>
        <begin position="305"/>
        <end position="332"/>
    </location>
</feature>
<dbReference type="GO" id="GO:0005525">
    <property type="term" value="F:GTP binding"/>
    <property type="evidence" value="ECO:0007669"/>
    <property type="project" value="UniProtKB-KW"/>
</dbReference>
<feature type="domain" description="Dynamin N-terminal" evidence="7">
    <location>
        <begin position="46"/>
        <end position="200"/>
    </location>
</feature>
<dbReference type="PANTHER" id="PTHR10465:SF0">
    <property type="entry name" value="SARCALUMENIN"/>
    <property type="match status" value="1"/>
</dbReference>
<keyword evidence="4" id="KW-0342">GTP-binding</keyword>
<comment type="subcellular location">
    <subcellularLocation>
        <location evidence="1">Membrane</location>
    </subcellularLocation>
</comment>
<sequence>MTQVTVQSLAGAITEAAGAMSAAGDAIQARQTQELNSKLTEGRLTVAFCGHFSAGKSTLINRLCGAKLLPSSPIPTSANVVSIRGGDRAYAAVETIKDGVPSKAEVPIGELDRYCVDGETFTSVSIVYPSERLGEHTVLLDTPGIDSTDDAHRMATESALHLADVVFYVMDYNHVQSEINFSFAKQLKDWGKPLYFIVNQIDKHRERELSFASYRQSVEEAFHAWHLEPAGILYLSLREPDHPYQEWDVLLNLLTRLQSLRGPLCAYSVDASLRHLAARHLKRLERQAEPERERLLAEAGGEEAAARLGGEMDRLQADIRVIEAEKETYRAGLRKELQSLLDNANITPANLRDLAQSFLESRKPGFKAGLLFAAAKTAAEQERRLRAFLEELNGLVSASIDWHVKDLLRSAAEQAGFAGARLEEELARALGWQPDADWLIGRVKAGAVIGNEYTMTYCRDLAADVKSVYRQRALALIDELADHKAAAGDAAAAEAQARLAALRSQAGALEALAALAKRAAE</sequence>
<evidence type="ECO:0000256" key="2">
    <source>
        <dbReference type="ARBA" id="ARBA00022741"/>
    </source>
</evidence>
<dbReference type="Proteomes" id="UP000632125">
    <property type="component" value="Unassembled WGS sequence"/>
</dbReference>
<dbReference type="EMBL" id="JACXIY010000015">
    <property type="protein sequence ID" value="MBD2869724.1"/>
    <property type="molecule type" value="Genomic_DNA"/>
</dbReference>
<evidence type="ECO:0000256" key="5">
    <source>
        <dbReference type="ARBA" id="ARBA00023136"/>
    </source>
</evidence>
<evidence type="ECO:0000313" key="8">
    <source>
        <dbReference type="EMBL" id="MBD2869724.1"/>
    </source>
</evidence>
<keyword evidence="5" id="KW-0472">Membrane</keyword>
<dbReference type="InterPro" id="IPR027094">
    <property type="entry name" value="Mitofusin_fam"/>
</dbReference>
<comment type="caution">
    <text evidence="8">The sequence shown here is derived from an EMBL/GenBank/DDBJ whole genome shotgun (WGS) entry which is preliminary data.</text>
</comment>
<evidence type="ECO:0000256" key="1">
    <source>
        <dbReference type="ARBA" id="ARBA00004370"/>
    </source>
</evidence>
<accession>A0A927CLH1</accession>
<dbReference type="GO" id="GO:0016020">
    <property type="term" value="C:membrane"/>
    <property type="evidence" value="ECO:0007669"/>
    <property type="project" value="UniProtKB-SubCell"/>
</dbReference>
<dbReference type="RefSeq" id="WP_190862049.1">
    <property type="nucleotide sequence ID" value="NZ_JACXIY010000015.1"/>
</dbReference>
<proteinExistence type="predicted"/>
<name>A0A927CLH1_9BACL</name>
<evidence type="ECO:0000256" key="3">
    <source>
        <dbReference type="ARBA" id="ARBA00022801"/>
    </source>
</evidence>
<gene>
    <name evidence="8" type="ORF">IDH41_14120</name>
</gene>
<dbReference type="CDD" id="cd09912">
    <property type="entry name" value="DLP_2"/>
    <property type="match status" value="1"/>
</dbReference>
<evidence type="ECO:0000313" key="9">
    <source>
        <dbReference type="Proteomes" id="UP000632125"/>
    </source>
</evidence>
<dbReference type="Pfam" id="PF00350">
    <property type="entry name" value="Dynamin_N"/>
    <property type="match status" value="1"/>
</dbReference>
<evidence type="ECO:0000256" key="6">
    <source>
        <dbReference type="SAM" id="Coils"/>
    </source>
</evidence>
<keyword evidence="6" id="KW-0175">Coiled coil</keyword>
<evidence type="ECO:0000256" key="4">
    <source>
        <dbReference type="ARBA" id="ARBA00023134"/>
    </source>
</evidence>
<dbReference type="InterPro" id="IPR027417">
    <property type="entry name" value="P-loop_NTPase"/>
</dbReference>
<dbReference type="InterPro" id="IPR045063">
    <property type="entry name" value="Dynamin_N"/>
</dbReference>
<evidence type="ECO:0000259" key="7">
    <source>
        <dbReference type="Pfam" id="PF00350"/>
    </source>
</evidence>
<protein>
    <submittedName>
        <fullName evidence="8">Dynamin family protein</fullName>
    </submittedName>
</protein>
<organism evidence="8 9">
    <name type="scientific">Paenibacillus arenilitoris</name>
    <dbReference type="NCBI Taxonomy" id="2772299"/>
    <lineage>
        <taxon>Bacteria</taxon>
        <taxon>Bacillati</taxon>
        <taxon>Bacillota</taxon>
        <taxon>Bacilli</taxon>
        <taxon>Bacillales</taxon>
        <taxon>Paenibacillaceae</taxon>
        <taxon>Paenibacillus</taxon>
    </lineage>
</organism>
<dbReference type="GO" id="GO:0003924">
    <property type="term" value="F:GTPase activity"/>
    <property type="evidence" value="ECO:0007669"/>
    <property type="project" value="InterPro"/>
</dbReference>
<dbReference type="AlphaFoldDB" id="A0A927CLH1"/>
<dbReference type="SUPFAM" id="SSF52540">
    <property type="entry name" value="P-loop containing nucleoside triphosphate hydrolases"/>
    <property type="match status" value="1"/>
</dbReference>
<reference evidence="8" key="1">
    <citation type="submission" date="2020-09" db="EMBL/GenBank/DDBJ databases">
        <title>A novel bacterium of genus Paenibacillus, isolated from South China Sea.</title>
        <authorList>
            <person name="Huang H."/>
            <person name="Mo K."/>
            <person name="Hu Y."/>
        </authorList>
    </citation>
    <scope>NUCLEOTIDE SEQUENCE</scope>
    <source>
        <strain evidence="8">IB182493</strain>
    </source>
</reference>
<feature type="non-terminal residue" evidence="8">
    <location>
        <position position="521"/>
    </location>
</feature>
<keyword evidence="2" id="KW-0547">Nucleotide-binding</keyword>
<dbReference type="Gene3D" id="3.40.50.300">
    <property type="entry name" value="P-loop containing nucleotide triphosphate hydrolases"/>
    <property type="match status" value="1"/>
</dbReference>
<dbReference type="PANTHER" id="PTHR10465">
    <property type="entry name" value="TRANSMEMBRANE GTPASE FZO1"/>
    <property type="match status" value="1"/>
</dbReference>
<keyword evidence="9" id="KW-1185">Reference proteome</keyword>